<feature type="transmembrane region" description="Helical" evidence="6">
    <location>
        <begin position="344"/>
        <end position="366"/>
    </location>
</feature>
<protein>
    <submittedName>
        <fullName evidence="8">Predicted arabinose efflux permease, MFS family</fullName>
    </submittedName>
</protein>
<dbReference type="Proteomes" id="UP000198824">
    <property type="component" value="Unassembled WGS sequence"/>
</dbReference>
<evidence type="ECO:0000256" key="5">
    <source>
        <dbReference type="ARBA" id="ARBA00023136"/>
    </source>
</evidence>
<feature type="transmembrane region" description="Helical" evidence="6">
    <location>
        <begin position="162"/>
        <end position="184"/>
    </location>
</feature>
<feature type="transmembrane region" description="Helical" evidence="6">
    <location>
        <begin position="281"/>
        <end position="305"/>
    </location>
</feature>
<dbReference type="InterPro" id="IPR020846">
    <property type="entry name" value="MFS_dom"/>
</dbReference>
<dbReference type="SUPFAM" id="SSF103473">
    <property type="entry name" value="MFS general substrate transporter"/>
    <property type="match status" value="1"/>
</dbReference>
<feature type="transmembrane region" description="Helical" evidence="6">
    <location>
        <begin position="190"/>
        <end position="211"/>
    </location>
</feature>
<dbReference type="GO" id="GO:0016020">
    <property type="term" value="C:membrane"/>
    <property type="evidence" value="ECO:0007669"/>
    <property type="project" value="UniProtKB-SubCell"/>
</dbReference>
<dbReference type="AlphaFoldDB" id="A0A1I6KG15"/>
<dbReference type="InterPro" id="IPR011701">
    <property type="entry name" value="MFS"/>
</dbReference>
<evidence type="ECO:0000313" key="8">
    <source>
        <dbReference type="EMBL" id="SFR90192.1"/>
    </source>
</evidence>
<gene>
    <name evidence="8" type="ORF">SAMN05192580_1703</name>
</gene>
<evidence type="ECO:0000256" key="2">
    <source>
        <dbReference type="ARBA" id="ARBA00022448"/>
    </source>
</evidence>
<reference evidence="8 9" key="1">
    <citation type="submission" date="2016-10" db="EMBL/GenBank/DDBJ databases">
        <authorList>
            <person name="de Groot N.N."/>
        </authorList>
    </citation>
    <scope>NUCLEOTIDE SEQUENCE [LARGE SCALE GENOMIC DNA]</scope>
    <source>
        <strain evidence="8 9">S5-249</strain>
    </source>
</reference>
<dbReference type="CDD" id="cd17328">
    <property type="entry name" value="MFS_spinster_like"/>
    <property type="match status" value="1"/>
</dbReference>
<dbReference type="InterPro" id="IPR044770">
    <property type="entry name" value="MFS_spinster-like"/>
</dbReference>
<keyword evidence="9" id="KW-1185">Reference proteome</keyword>
<dbReference type="STRING" id="1166337.SAMN05192580_1703"/>
<comment type="subcellular location">
    <subcellularLocation>
        <location evidence="1">Membrane</location>
        <topology evidence="1">Multi-pass membrane protein</topology>
    </subcellularLocation>
</comment>
<feature type="transmembrane region" description="Helical" evidence="6">
    <location>
        <begin position="247"/>
        <end position="269"/>
    </location>
</feature>
<keyword evidence="5 6" id="KW-0472">Membrane</keyword>
<organism evidence="8 9">
    <name type="scientific">Sphingomonas jatrophae</name>
    <dbReference type="NCBI Taxonomy" id="1166337"/>
    <lineage>
        <taxon>Bacteria</taxon>
        <taxon>Pseudomonadati</taxon>
        <taxon>Pseudomonadota</taxon>
        <taxon>Alphaproteobacteria</taxon>
        <taxon>Sphingomonadales</taxon>
        <taxon>Sphingomonadaceae</taxon>
        <taxon>Sphingomonas</taxon>
    </lineage>
</organism>
<sequence length="449" mass="47415">MMLKASLAPEAGALSEPVVESRTPAADRGGWRRTLMLAMMTLIYALNYLDRQVVVILQEPIKADYKLLDWQLGLLTGASISLLYTAMSIPIARWVDRGLHRVRLIATITALWSILTAACGLTRSFGQFIVARMGVGMAEAGFTPAAHSLLSDLYPVRKRPWAMGIFSLGISIGIMTGMAVGGFVAQRYDWRTALMVVGLPGIVVAAAFALLAREPARGESEVGTAVVDKVEPMKFGVAVKALWRRPAYVHVVLGSAAASFASTAIFSWVPSLLIRVHGMSLAEVGLGLGLLSGLSGLIGTSLGGWQAARFGARGLHAMLWAPIGGLALSIPLFIAAFYASSGQATLITMFAPLVLVALWTAPSIALTQSLAPLAARATASAVYIVTANVLGVALGPIVIGLLSDIFTRSTGNTGTGLRWALTVAALIFAWSILHWSLALRALKRMPAAA</sequence>
<keyword evidence="2" id="KW-0813">Transport</keyword>
<dbReference type="EMBL" id="FOZG01000001">
    <property type="protein sequence ID" value="SFR90192.1"/>
    <property type="molecule type" value="Genomic_DNA"/>
</dbReference>
<keyword evidence="3 6" id="KW-0812">Transmembrane</keyword>
<keyword evidence="4 6" id="KW-1133">Transmembrane helix</keyword>
<evidence type="ECO:0000259" key="7">
    <source>
        <dbReference type="PROSITE" id="PS50850"/>
    </source>
</evidence>
<proteinExistence type="predicted"/>
<dbReference type="OrthoDB" id="7442224at2"/>
<feature type="domain" description="Major facilitator superfamily (MFS) profile" evidence="7">
    <location>
        <begin position="36"/>
        <end position="443"/>
    </location>
</feature>
<evidence type="ECO:0000313" key="9">
    <source>
        <dbReference type="Proteomes" id="UP000198824"/>
    </source>
</evidence>
<dbReference type="GO" id="GO:0022857">
    <property type="term" value="F:transmembrane transporter activity"/>
    <property type="evidence" value="ECO:0007669"/>
    <property type="project" value="InterPro"/>
</dbReference>
<feature type="transmembrane region" description="Helical" evidence="6">
    <location>
        <begin position="104"/>
        <end position="123"/>
    </location>
</feature>
<dbReference type="PANTHER" id="PTHR23505:SF79">
    <property type="entry name" value="PROTEIN SPINSTER"/>
    <property type="match status" value="1"/>
</dbReference>
<dbReference type="Pfam" id="PF07690">
    <property type="entry name" value="MFS_1"/>
    <property type="match status" value="1"/>
</dbReference>
<feature type="transmembrane region" description="Helical" evidence="6">
    <location>
        <begin position="317"/>
        <end position="338"/>
    </location>
</feature>
<evidence type="ECO:0000256" key="3">
    <source>
        <dbReference type="ARBA" id="ARBA00022692"/>
    </source>
</evidence>
<name>A0A1I6KG15_9SPHN</name>
<evidence type="ECO:0000256" key="4">
    <source>
        <dbReference type="ARBA" id="ARBA00022989"/>
    </source>
</evidence>
<dbReference type="PANTHER" id="PTHR23505">
    <property type="entry name" value="SPINSTER"/>
    <property type="match status" value="1"/>
</dbReference>
<feature type="transmembrane region" description="Helical" evidence="6">
    <location>
        <begin position="419"/>
        <end position="439"/>
    </location>
</feature>
<feature type="transmembrane region" description="Helical" evidence="6">
    <location>
        <begin position="70"/>
        <end position="92"/>
    </location>
</feature>
<accession>A0A1I6KG15</accession>
<dbReference type="InterPro" id="IPR036259">
    <property type="entry name" value="MFS_trans_sf"/>
</dbReference>
<dbReference type="Gene3D" id="1.20.1250.20">
    <property type="entry name" value="MFS general substrate transporter like domains"/>
    <property type="match status" value="2"/>
</dbReference>
<evidence type="ECO:0000256" key="1">
    <source>
        <dbReference type="ARBA" id="ARBA00004141"/>
    </source>
</evidence>
<feature type="transmembrane region" description="Helical" evidence="6">
    <location>
        <begin position="378"/>
        <end position="399"/>
    </location>
</feature>
<evidence type="ECO:0000256" key="6">
    <source>
        <dbReference type="SAM" id="Phobius"/>
    </source>
</evidence>
<dbReference type="PROSITE" id="PS50850">
    <property type="entry name" value="MFS"/>
    <property type="match status" value="1"/>
</dbReference>